<dbReference type="EC" id="1.1.99.36" evidence="9"/>
<dbReference type="GO" id="GO:0016491">
    <property type="term" value="F:oxidoreductase activity"/>
    <property type="evidence" value="ECO:0007669"/>
    <property type="project" value="UniProtKB-KW"/>
</dbReference>
<name>A0ABX1IZF9_9PSEU</name>
<dbReference type="SUPFAM" id="SSF51735">
    <property type="entry name" value="NAD(P)-binding Rossmann-fold domains"/>
    <property type="match status" value="1"/>
</dbReference>
<dbReference type="Pfam" id="PF08240">
    <property type="entry name" value="ADH_N"/>
    <property type="match status" value="1"/>
</dbReference>
<dbReference type="PANTHER" id="PTHR43880:SF12">
    <property type="entry name" value="ALCOHOL DEHYDROGENASE CLASS-3"/>
    <property type="match status" value="1"/>
</dbReference>
<dbReference type="InterPro" id="IPR013149">
    <property type="entry name" value="ADH-like_C"/>
</dbReference>
<dbReference type="EMBL" id="JAAXLS010000001">
    <property type="protein sequence ID" value="NKQ51427.1"/>
    <property type="molecule type" value="Genomic_DNA"/>
</dbReference>
<evidence type="ECO:0000313" key="9">
    <source>
        <dbReference type="EMBL" id="NKQ51427.1"/>
    </source>
</evidence>
<keyword evidence="10" id="KW-1185">Reference proteome</keyword>
<dbReference type="PROSITE" id="PS00059">
    <property type="entry name" value="ADH_ZINC"/>
    <property type="match status" value="1"/>
</dbReference>
<proteinExistence type="inferred from homology"/>
<dbReference type="Pfam" id="PF00107">
    <property type="entry name" value="ADH_zinc_N"/>
    <property type="match status" value="1"/>
</dbReference>
<accession>A0ABX1IZF9</accession>
<dbReference type="Gene3D" id="3.40.50.720">
    <property type="entry name" value="NAD(P)-binding Rossmann-like Domain"/>
    <property type="match status" value="1"/>
</dbReference>
<sequence>MRTRAAIIRDTGKPWEVTELELDEPRAGEVRIRFAVSGMCHSDEHLRTGDSVGRLPIVGGHEGAGVVEAVGENVTRVRPGDRVVCSFIPACGTCRYCSTGRQNLCDQGAEMVTGKLSDGTFRFHDDAGEDLGGFCMLGTFAERAVVSQYSCVPIEDDIPFEVAALTGCGVPTGWGTSVYAAGVGTGDTVVIFGAGGVGSNAVQGAAHAGARHVVVVDPVAFKRDKAFEFGATHVFADAETAQDAVVDLTRGQLADHAICTVGVLTAEVVSQATAIVGKAGQVTVTSVGRTGENHVQLAANGSLVGYQRRIQGHVFGMCNPLHDIPRLHGLYRDGRLKLDELITRRYGLDEINQGYQDLDEGKIIRGIVVHES</sequence>
<evidence type="ECO:0000256" key="6">
    <source>
        <dbReference type="RuleBase" id="RU361277"/>
    </source>
</evidence>
<dbReference type="Gene3D" id="3.90.180.10">
    <property type="entry name" value="Medium-chain alcohol dehydrogenases, catalytic domain"/>
    <property type="match status" value="1"/>
</dbReference>
<comment type="similarity">
    <text evidence="1 6">Belongs to the zinc-containing alcohol dehydrogenase family.</text>
</comment>
<dbReference type="InterPro" id="IPR002328">
    <property type="entry name" value="ADH_Zn_CS"/>
</dbReference>
<dbReference type="RefSeq" id="WP_168510321.1">
    <property type="nucleotide sequence ID" value="NZ_JAAXLS010000001.1"/>
</dbReference>
<dbReference type="SUPFAM" id="SSF50129">
    <property type="entry name" value="GroES-like"/>
    <property type="match status" value="2"/>
</dbReference>
<protein>
    <submittedName>
        <fullName evidence="9">NDMA-dependent alcohol dehydrogenase</fullName>
        <ecNumber evidence="9">1.1.99.36</ecNumber>
    </submittedName>
</protein>
<dbReference type="InterPro" id="IPR013154">
    <property type="entry name" value="ADH-like_N"/>
</dbReference>
<reference evidence="9 10" key="1">
    <citation type="submission" date="2020-04" db="EMBL/GenBank/DDBJ databases">
        <title>Novel species.</title>
        <authorList>
            <person name="Teo W.F.A."/>
            <person name="Lipun K."/>
            <person name="Srisuk N."/>
            <person name="Duangmal K."/>
        </authorList>
    </citation>
    <scope>NUCLEOTIDE SEQUENCE [LARGE SCALE GENOMIC DNA]</scope>
    <source>
        <strain evidence="9 10">K13G38</strain>
    </source>
</reference>
<keyword evidence="4 9" id="KW-0560">Oxidoreductase</keyword>
<evidence type="ECO:0000313" key="10">
    <source>
        <dbReference type="Proteomes" id="UP000715441"/>
    </source>
</evidence>
<dbReference type="NCBIfam" id="TIGR03989">
    <property type="entry name" value="Rxyl_3153"/>
    <property type="match status" value="1"/>
</dbReference>
<dbReference type="Proteomes" id="UP000715441">
    <property type="component" value="Unassembled WGS sequence"/>
</dbReference>
<keyword evidence="5" id="KW-0520">NAD</keyword>
<evidence type="ECO:0000259" key="8">
    <source>
        <dbReference type="Pfam" id="PF08240"/>
    </source>
</evidence>
<evidence type="ECO:0000256" key="1">
    <source>
        <dbReference type="ARBA" id="ARBA00008072"/>
    </source>
</evidence>
<feature type="domain" description="Alcohol dehydrogenase-like N-terminal" evidence="8">
    <location>
        <begin position="27"/>
        <end position="156"/>
    </location>
</feature>
<dbReference type="InterPro" id="IPR023921">
    <property type="entry name" value="ADH_Zn_actinomycetes"/>
</dbReference>
<dbReference type="PANTHER" id="PTHR43880">
    <property type="entry name" value="ALCOHOL DEHYDROGENASE"/>
    <property type="match status" value="1"/>
</dbReference>
<dbReference type="CDD" id="cd08279">
    <property type="entry name" value="Zn_ADH_class_III"/>
    <property type="match status" value="1"/>
</dbReference>
<comment type="caution">
    <text evidence="9">The sequence shown here is derived from an EMBL/GenBank/DDBJ whole genome shotgun (WGS) entry which is preliminary data.</text>
</comment>
<evidence type="ECO:0000256" key="4">
    <source>
        <dbReference type="ARBA" id="ARBA00023002"/>
    </source>
</evidence>
<organism evidence="9 10">
    <name type="scientific">Amycolatopsis acididurans</name>
    <dbReference type="NCBI Taxonomy" id="2724524"/>
    <lineage>
        <taxon>Bacteria</taxon>
        <taxon>Bacillati</taxon>
        <taxon>Actinomycetota</taxon>
        <taxon>Actinomycetes</taxon>
        <taxon>Pseudonocardiales</taxon>
        <taxon>Pseudonocardiaceae</taxon>
        <taxon>Amycolatopsis</taxon>
    </lineage>
</organism>
<evidence type="ECO:0000256" key="3">
    <source>
        <dbReference type="ARBA" id="ARBA00022833"/>
    </source>
</evidence>
<evidence type="ECO:0000256" key="5">
    <source>
        <dbReference type="ARBA" id="ARBA00023027"/>
    </source>
</evidence>
<dbReference type="InterPro" id="IPR011032">
    <property type="entry name" value="GroES-like_sf"/>
</dbReference>
<keyword evidence="2 6" id="KW-0479">Metal-binding</keyword>
<comment type="cofactor">
    <cofactor evidence="6">
        <name>Zn(2+)</name>
        <dbReference type="ChEBI" id="CHEBI:29105"/>
    </cofactor>
</comment>
<dbReference type="InterPro" id="IPR036291">
    <property type="entry name" value="NAD(P)-bd_dom_sf"/>
</dbReference>
<keyword evidence="3 6" id="KW-0862">Zinc</keyword>
<evidence type="ECO:0000259" key="7">
    <source>
        <dbReference type="Pfam" id="PF00107"/>
    </source>
</evidence>
<feature type="domain" description="Alcohol dehydrogenase-like C-terminal" evidence="7">
    <location>
        <begin position="196"/>
        <end position="321"/>
    </location>
</feature>
<gene>
    <name evidence="9" type="ORF">HFP15_00855</name>
</gene>
<evidence type="ECO:0000256" key="2">
    <source>
        <dbReference type="ARBA" id="ARBA00022723"/>
    </source>
</evidence>